<reference evidence="2 3" key="1">
    <citation type="journal article" date="2019" name="Microbiol. Resour. Announc.">
        <title>Draft Genome Sequence of the Most Traditional epsilon-Poly-l-Lysine Producer, Streptomyces albulus NBRC14147.</title>
        <authorList>
            <person name="Yamanaka K."/>
            <person name="Hamano Y."/>
        </authorList>
    </citation>
    <scope>NUCLEOTIDE SEQUENCE [LARGE SCALE GENOMIC DNA]</scope>
    <source>
        <strain evidence="2 3">NBRC 14147</strain>
    </source>
</reference>
<protein>
    <recommendedName>
        <fullName evidence="4">NTP pyrophosphohydrolase MazG putative catalytic core domain-containing protein</fullName>
    </recommendedName>
</protein>
<accession>A0A401R300</accession>
<evidence type="ECO:0000256" key="1">
    <source>
        <dbReference type="SAM" id="MobiDB-lite"/>
    </source>
</evidence>
<dbReference type="CDD" id="cd11533">
    <property type="entry name" value="NTP-PPase_Af0060_like"/>
    <property type="match status" value="1"/>
</dbReference>
<organism evidence="2 3">
    <name type="scientific">Streptomyces noursei</name>
    <name type="common">Streptomyces albulus</name>
    <dbReference type="NCBI Taxonomy" id="1971"/>
    <lineage>
        <taxon>Bacteria</taxon>
        <taxon>Bacillati</taxon>
        <taxon>Actinomycetota</taxon>
        <taxon>Actinomycetes</taxon>
        <taxon>Kitasatosporales</taxon>
        <taxon>Streptomycetaceae</taxon>
        <taxon>Streptomyces</taxon>
    </lineage>
</organism>
<dbReference type="Gene3D" id="1.10.287.1080">
    <property type="entry name" value="MazG-like"/>
    <property type="match status" value="1"/>
</dbReference>
<name>A0A401R300_STRNR</name>
<dbReference type="AlphaFoldDB" id="A0A401R300"/>
<dbReference type="InterPro" id="IPR044548">
    <property type="entry name" value="AF0060_NTP-PPase_MazG-like"/>
</dbReference>
<evidence type="ECO:0000313" key="2">
    <source>
        <dbReference type="EMBL" id="GCB92007.1"/>
    </source>
</evidence>
<feature type="region of interest" description="Disordered" evidence="1">
    <location>
        <begin position="128"/>
        <end position="152"/>
    </location>
</feature>
<dbReference type="SUPFAM" id="SSF101386">
    <property type="entry name" value="all-alpha NTP pyrophosphatases"/>
    <property type="match status" value="1"/>
</dbReference>
<evidence type="ECO:0008006" key="4">
    <source>
        <dbReference type="Google" id="ProtNLM"/>
    </source>
</evidence>
<sequence>MSDPVTASSAPPPDANCPSSAAPSTGDPDDAAPWRTVEALVGWLDRESALPKEQERLLRVLKLSEEVGEAAQAVIGATGQNPRKGHSHTWDDVHAELCDVIVTAMVALRTLTPEARQVFEGHLRRIAERVPGPRPSPETETGTRTGTGTGTE</sequence>
<evidence type="ECO:0000313" key="3">
    <source>
        <dbReference type="Proteomes" id="UP000288351"/>
    </source>
</evidence>
<dbReference type="EMBL" id="BHXC01000006">
    <property type="protein sequence ID" value="GCB92007.1"/>
    <property type="molecule type" value="Genomic_DNA"/>
</dbReference>
<dbReference type="Proteomes" id="UP000288351">
    <property type="component" value="Unassembled WGS sequence"/>
</dbReference>
<comment type="caution">
    <text evidence="2">The sequence shown here is derived from an EMBL/GenBank/DDBJ whole genome shotgun (WGS) entry which is preliminary data.</text>
</comment>
<proteinExistence type="predicted"/>
<feature type="region of interest" description="Disordered" evidence="1">
    <location>
        <begin position="1"/>
        <end position="32"/>
    </location>
</feature>
<dbReference type="RefSeq" id="WP_016572469.1">
    <property type="nucleotide sequence ID" value="NZ_BHXC01000006.1"/>
</dbReference>
<gene>
    <name evidence="2" type="ORF">SALB_04754</name>
</gene>